<dbReference type="GeneID" id="107411994"/>
<evidence type="ECO:0000259" key="3">
    <source>
        <dbReference type="Pfam" id="PF25884"/>
    </source>
</evidence>
<protein>
    <submittedName>
        <fullName evidence="5">Uncharacterized GPI-anchored protein At5g19250</fullName>
    </submittedName>
</protein>
<evidence type="ECO:0000313" key="5">
    <source>
        <dbReference type="RefSeq" id="XP_015875169.1"/>
    </source>
</evidence>
<feature type="transmembrane region" description="Helical" evidence="1">
    <location>
        <begin position="174"/>
        <end position="195"/>
    </location>
</feature>
<keyword evidence="1" id="KW-0472">Membrane</keyword>
<feature type="chain" id="PRO_5027833174" evidence="2">
    <location>
        <begin position="28"/>
        <end position="196"/>
    </location>
</feature>
<dbReference type="InParanoid" id="A0A6P3ZJF4"/>
<evidence type="ECO:0000256" key="2">
    <source>
        <dbReference type="SAM" id="SignalP"/>
    </source>
</evidence>
<feature type="domain" description="Uncharacterized GPI-anchored protein At5g19230-like" evidence="3">
    <location>
        <begin position="31"/>
        <end position="156"/>
    </location>
</feature>
<organism evidence="4 5">
    <name type="scientific">Ziziphus jujuba</name>
    <name type="common">Chinese jujube</name>
    <name type="synonym">Ziziphus sativa</name>
    <dbReference type="NCBI Taxonomy" id="326968"/>
    <lineage>
        <taxon>Eukaryota</taxon>
        <taxon>Viridiplantae</taxon>
        <taxon>Streptophyta</taxon>
        <taxon>Embryophyta</taxon>
        <taxon>Tracheophyta</taxon>
        <taxon>Spermatophyta</taxon>
        <taxon>Magnoliopsida</taxon>
        <taxon>eudicotyledons</taxon>
        <taxon>Gunneridae</taxon>
        <taxon>Pentapetalae</taxon>
        <taxon>rosids</taxon>
        <taxon>fabids</taxon>
        <taxon>Rosales</taxon>
        <taxon>Rhamnaceae</taxon>
        <taxon>Paliureae</taxon>
        <taxon>Ziziphus</taxon>
    </lineage>
</organism>
<dbReference type="AlphaFoldDB" id="A0A6P3ZJF4"/>
<dbReference type="Pfam" id="PF25884">
    <property type="entry name" value="At5g19230"/>
    <property type="match status" value="1"/>
</dbReference>
<keyword evidence="2" id="KW-0732">Signal</keyword>
<proteinExistence type="predicted"/>
<evidence type="ECO:0000256" key="1">
    <source>
        <dbReference type="SAM" id="Phobius"/>
    </source>
</evidence>
<dbReference type="InterPro" id="IPR045285">
    <property type="entry name" value="At5g19230-like"/>
</dbReference>
<gene>
    <name evidence="5" type="primary">LOC107411994</name>
</gene>
<dbReference type="RefSeq" id="XP_015875169.1">
    <property type="nucleotide sequence ID" value="XM_016019683.4"/>
</dbReference>
<feature type="signal peptide" evidence="2">
    <location>
        <begin position="1"/>
        <end position="27"/>
    </location>
</feature>
<dbReference type="KEGG" id="zju:107411994"/>
<accession>A0A6P3ZJF4</accession>
<dbReference type="PANTHER" id="PTHR33976">
    <property type="entry name" value="OS07G0645000 PROTEIN"/>
    <property type="match status" value="1"/>
</dbReference>
<evidence type="ECO:0000313" key="4">
    <source>
        <dbReference type="Proteomes" id="UP001652623"/>
    </source>
</evidence>
<reference evidence="5" key="1">
    <citation type="submission" date="2025-08" db="UniProtKB">
        <authorList>
            <consortium name="RefSeq"/>
        </authorList>
    </citation>
    <scope>IDENTIFICATION</scope>
    <source>
        <tissue evidence="5">Seedling</tissue>
    </source>
</reference>
<sequence>MAFLKLTTLFPFLLIYVFLFTSSPAHCNEIEDVILKEINTFRKNTNHTEFSHNPNADCFADKVAESLKDEPCSRASDFFYQLGMVPRLPNYQQLFGKCNIKANTTKDAMMLPTCVPKLNKTLLIEDYTQSPYNKSLTNPSFTSIGVGSKDQWMVVLVTTNNSSGSFSSGSAPSLLGLLHCLIGSFIGFIFIALLIN</sequence>
<keyword evidence="1" id="KW-0812">Transmembrane</keyword>
<dbReference type="PANTHER" id="PTHR33976:SF2">
    <property type="entry name" value="GLYCOPROTEIN MEMBRANE GPI-ANCHORED"/>
    <property type="match status" value="1"/>
</dbReference>
<dbReference type="Proteomes" id="UP001652623">
    <property type="component" value="Chromosome 10"/>
</dbReference>
<keyword evidence="4" id="KW-1185">Reference proteome</keyword>
<dbReference type="InterPro" id="IPR059083">
    <property type="entry name" value="At5g19230_dom"/>
</dbReference>
<name>A0A6P3ZJF4_ZIZJJ</name>
<keyword evidence="1" id="KW-1133">Transmembrane helix</keyword>